<proteinExistence type="predicted"/>
<protein>
    <submittedName>
        <fullName evidence="1">Uncharacterized protein</fullName>
    </submittedName>
</protein>
<sequence length="135" mass="15686">MNVTFHNGYKLYNYVTNNCVSSSNAFTLINKNYPSHMQWYSIKKLHDLPRLAFNHIKLLRMALSQFFTSYYHEALKLQKINTSQCKVKNSSGVHCPNTAYWQYNGLTVCPVHIQVITGKRKDQAANYQSEERSMA</sequence>
<dbReference type="EMBL" id="BIFT01000001">
    <property type="protein sequence ID" value="GCE25853.1"/>
    <property type="molecule type" value="Genomic_DNA"/>
</dbReference>
<name>A0A402B3D6_9CHLR</name>
<reference evidence="2" key="1">
    <citation type="submission" date="2018-12" db="EMBL/GenBank/DDBJ databases">
        <title>Tengunoibacter tsumagoiensis gen. nov., sp. nov., Dictyobacter kobayashii sp. nov., D. alpinus sp. nov., and D. joshuensis sp. nov. and description of Dictyobacteraceae fam. nov. within the order Ktedonobacterales isolated from Tengu-no-mugimeshi.</title>
        <authorList>
            <person name="Wang C.M."/>
            <person name="Zheng Y."/>
            <person name="Sakai Y."/>
            <person name="Toyoda A."/>
            <person name="Minakuchi Y."/>
            <person name="Abe K."/>
            <person name="Yokota A."/>
            <person name="Yabe S."/>
        </authorList>
    </citation>
    <scope>NUCLEOTIDE SEQUENCE [LARGE SCALE GENOMIC DNA]</scope>
    <source>
        <strain evidence="2">Uno16</strain>
    </source>
</reference>
<evidence type="ECO:0000313" key="1">
    <source>
        <dbReference type="EMBL" id="GCE25853.1"/>
    </source>
</evidence>
<dbReference type="Proteomes" id="UP000287171">
    <property type="component" value="Unassembled WGS sequence"/>
</dbReference>
<organism evidence="1 2">
    <name type="scientific">Dictyobacter alpinus</name>
    <dbReference type="NCBI Taxonomy" id="2014873"/>
    <lineage>
        <taxon>Bacteria</taxon>
        <taxon>Bacillati</taxon>
        <taxon>Chloroflexota</taxon>
        <taxon>Ktedonobacteria</taxon>
        <taxon>Ktedonobacterales</taxon>
        <taxon>Dictyobacteraceae</taxon>
        <taxon>Dictyobacter</taxon>
    </lineage>
</organism>
<keyword evidence="2" id="KW-1185">Reference proteome</keyword>
<accession>A0A402B3D6</accession>
<gene>
    <name evidence="1" type="ORF">KDA_13370</name>
</gene>
<comment type="caution">
    <text evidence="1">The sequence shown here is derived from an EMBL/GenBank/DDBJ whole genome shotgun (WGS) entry which is preliminary data.</text>
</comment>
<dbReference type="AlphaFoldDB" id="A0A402B3D6"/>
<evidence type="ECO:0000313" key="2">
    <source>
        <dbReference type="Proteomes" id="UP000287171"/>
    </source>
</evidence>